<dbReference type="InterPro" id="IPR036987">
    <property type="entry name" value="SRA-YDG_sf"/>
</dbReference>
<protein>
    <recommendedName>
        <fullName evidence="5">YDG domain-containing protein</fullName>
    </recommendedName>
</protein>
<dbReference type="PaxDb" id="3218-PP1S30_367V6.1"/>
<feature type="region of interest" description="Disordered" evidence="4">
    <location>
        <begin position="213"/>
        <end position="232"/>
    </location>
</feature>
<dbReference type="PROSITE" id="PS51015">
    <property type="entry name" value="YDG"/>
    <property type="match status" value="1"/>
</dbReference>
<dbReference type="AlphaFoldDB" id="A0A2K1L1U2"/>
<dbReference type="Gramene" id="Pp3c2_16540V3.1">
    <property type="protein sequence ID" value="Pp3c2_16540V3.1"/>
    <property type="gene ID" value="Pp3c2_16540"/>
</dbReference>
<feature type="compositionally biased region" description="Basic and acidic residues" evidence="4">
    <location>
        <begin position="389"/>
        <end position="407"/>
    </location>
</feature>
<dbReference type="InterPro" id="IPR051357">
    <property type="entry name" value="H3K9_HMTase_SUVAR3-9"/>
</dbReference>
<feature type="domain" description="YDG" evidence="5">
    <location>
        <begin position="753"/>
        <end position="905"/>
    </location>
</feature>
<evidence type="ECO:0000313" key="7">
    <source>
        <dbReference type="EnsemblPlants" id="Pp3c2_16540V3.1"/>
    </source>
</evidence>
<feature type="region of interest" description="Disordered" evidence="4">
    <location>
        <begin position="102"/>
        <end position="124"/>
    </location>
</feature>
<feature type="region of interest" description="Disordered" evidence="4">
    <location>
        <begin position="260"/>
        <end position="292"/>
    </location>
</feature>
<feature type="region of interest" description="Disordered" evidence="4">
    <location>
        <begin position="548"/>
        <end position="583"/>
    </location>
</feature>
<dbReference type="Gene3D" id="2.30.280.10">
    <property type="entry name" value="SRA-YDG"/>
    <property type="match status" value="1"/>
</dbReference>
<feature type="compositionally biased region" description="Polar residues" evidence="4">
    <location>
        <begin position="371"/>
        <end position="385"/>
    </location>
</feature>
<reference evidence="6 8" key="1">
    <citation type="journal article" date="2008" name="Science">
        <title>The Physcomitrella genome reveals evolutionary insights into the conquest of land by plants.</title>
        <authorList>
            <person name="Rensing S."/>
            <person name="Lang D."/>
            <person name="Zimmer A."/>
            <person name="Terry A."/>
            <person name="Salamov A."/>
            <person name="Shapiro H."/>
            <person name="Nishiyama T."/>
            <person name="Perroud P.-F."/>
            <person name="Lindquist E."/>
            <person name="Kamisugi Y."/>
            <person name="Tanahashi T."/>
            <person name="Sakakibara K."/>
            <person name="Fujita T."/>
            <person name="Oishi K."/>
            <person name="Shin-I T."/>
            <person name="Kuroki Y."/>
            <person name="Toyoda A."/>
            <person name="Suzuki Y."/>
            <person name="Hashimoto A."/>
            <person name="Yamaguchi K."/>
            <person name="Sugano A."/>
            <person name="Kohara Y."/>
            <person name="Fujiyama A."/>
            <person name="Anterola A."/>
            <person name="Aoki S."/>
            <person name="Ashton N."/>
            <person name="Barbazuk W.B."/>
            <person name="Barker E."/>
            <person name="Bennetzen J."/>
            <person name="Bezanilla M."/>
            <person name="Blankenship R."/>
            <person name="Cho S.H."/>
            <person name="Dutcher S."/>
            <person name="Estelle M."/>
            <person name="Fawcett J.A."/>
            <person name="Gundlach H."/>
            <person name="Hanada K."/>
            <person name="Heyl A."/>
            <person name="Hicks K.A."/>
            <person name="Hugh J."/>
            <person name="Lohr M."/>
            <person name="Mayer K."/>
            <person name="Melkozernov A."/>
            <person name="Murata T."/>
            <person name="Nelson D."/>
            <person name="Pils B."/>
            <person name="Prigge M."/>
            <person name="Reiss B."/>
            <person name="Renner T."/>
            <person name="Rombauts S."/>
            <person name="Rushton P."/>
            <person name="Sanderfoot A."/>
            <person name="Schween G."/>
            <person name="Shiu S.-H."/>
            <person name="Stueber K."/>
            <person name="Theodoulou F.L."/>
            <person name="Tu H."/>
            <person name="Van de Peer Y."/>
            <person name="Verrier P.J."/>
            <person name="Waters E."/>
            <person name="Wood A."/>
            <person name="Yang L."/>
            <person name="Cove D."/>
            <person name="Cuming A."/>
            <person name="Hasebe M."/>
            <person name="Lucas S."/>
            <person name="Mishler D.B."/>
            <person name="Reski R."/>
            <person name="Grigoriev I."/>
            <person name="Quatrano R.S."/>
            <person name="Boore J.L."/>
        </authorList>
    </citation>
    <scope>NUCLEOTIDE SEQUENCE [LARGE SCALE GENOMIC DNA]</scope>
    <source>
        <strain evidence="7 8">cv. Gransden 2004</strain>
    </source>
</reference>
<feature type="compositionally biased region" description="Polar residues" evidence="4">
    <location>
        <begin position="332"/>
        <end position="345"/>
    </location>
</feature>
<dbReference type="RefSeq" id="XP_024368174.1">
    <property type="nucleotide sequence ID" value="XM_024512406.2"/>
</dbReference>
<feature type="compositionally biased region" description="Polar residues" evidence="4">
    <location>
        <begin position="413"/>
        <end position="430"/>
    </location>
</feature>
<dbReference type="EnsemblPlants" id="Pp3c2_16540V3.1">
    <property type="protein sequence ID" value="Pp3c2_16540V3.1"/>
    <property type="gene ID" value="Pp3c2_16540"/>
</dbReference>
<dbReference type="GO" id="GO:0005694">
    <property type="term" value="C:chromosome"/>
    <property type="evidence" value="ECO:0007669"/>
    <property type="project" value="UniProtKB-SubCell"/>
</dbReference>
<dbReference type="Gramene" id="Pp3c2_16540V3.6">
    <property type="protein sequence ID" value="Pp3c2_16540V3.6"/>
    <property type="gene ID" value="Pp3c2_16540"/>
</dbReference>
<feature type="compositionally biased region" description="Acidic residues" evidence="4">
    <location>
        <begin position="213"/>
        <end position="227"/>
    </location>
</feature>
<dbReference type="SUPFAM" id="SSF88697">
    <property type="entry name" value="PUA domain-like"/>
    <property type="match status" value="1"/>
</dbReference>
<evidence type="ECO:0000256" key="3">
    <source>
        <dbReference type="PROSITE-ProRule" id="PRU00358"/>
    </source>
</evidence>
<accession>A0A2K1L1U2</accession>
<dbReference type="GeneID" id="112278728"/>
<proteinExistence type="predicted"/>
<dbReference type="STRING" id="3218.A0A2K1L1U2"/>
<dbReference type="EMBL" id="ABEU02000002">
    <property type="protein sequence ID" value="PNR59986.1"/>
    <property type="molecule type" value="Genomic_DNA"/>
</dbReference>
<keyword evidence="2 3" id="KW-0539">Nucleus</keyword>
<dbReference type="GO" id="GO:0005634">
    <property type="term" value="C:nucleus"/>
    <property type="evidence" value="ECO:0007669"/>
    <property type="project" value="UniProtKB-SubCell"/>
</dbReference>
<name>A0A2K1L1U2_PHYPA</name>
<dbReference type="PANTHER" id="PTHR45660:SF13">
    <property type="entry name" value="HISTONE-LYSINE N-METHYLTRANSFERASE SETMAR"/>
    <property type="match status" value="1"/>
</dbReference>
<organism evidence="6">
    <name type="scientific">Physcomitrium patens</name>
    <name type="common">Spreading-leaved earth moss</name>
    <name type="synonym">Physcomitrella patens</name>
    <dbReference type="NCBI Taxonomy" id="3218"/>
    <lineage>
        <taxon>Eukaryota</taxon>
        <taxon>Viridiplantae</taxon>
        <taxon>Streptophyta</taxon>
        <taxon>Embryophyta</taxon>
        <taxon>Bryophyta</taxon>
        <taxon>Bryophytina</taxon>
        <taxon>Bryopsida</taxon>
        <taxon>Funariidae</taxon>
        <taxon>Funariales</taxon>
        <taxon>Funariaceae</taxon>
        <taxon>Physcomitrium</taxon>
    </lineage>
</organism>
<dbReference type="Proteomes" id="UP000006727">
    <property type="component" value="Chromosome 2"/>
</dbReference>
<dbReference type="Pfam" id="PF02182">
    <property type="entry name" value="SAD_SRA"/>
    <property type="match status" value="1"/>
</dbReference>
<evidence type="ECO:0000256" key="4">
    <source>
        <dbReference type="SAM" id="MobiDB-lite"/>
    </source>
</evidence>
<evidence type="ECO:0000313" key="8">
    <source>
        <dbReference type="Proteomes" id="UP000006727"/>
    </source>
</evidence>
<gene>
    <name evidence="7" type="primary">LOC112278728</name>
    <name evidence="6" type="ORF">PHYPA_002778</name>
</gene>
<keyword evidence="8" id="KW-1185">Reference proteome</keyword>
<dbReference type="PANTHER" id="PTHR45660">
    <property type="entry name" value="HISTONE-LYSINE N-METHYLTRANSFERASE SETMAR"/>
    <property type="match status" value="1"/>
</dbReference>
<feature type="region of interest" description="Disordered" evidence="4">
    <location>
        <begin position="326"/>
        <end position="472"/>
    </location>
</feature>
<evidence type="ECO:0000259" key="5">
    <source>
        <dbReference type="PROSITE" id="PS51015"/>
    </source>
</evidence>
<dbReference type="InterPro" id="IPR003105">
    <property type="entry name" value="SRA_YDG"/>
</dbReference>
<dbReference type="EnsemblPlants" id="Pp3c2_16540V3.7">
    <property type="protein sequence ID" value="Pp3c2_16540V3.7"/>
    <property type="gene ID" value="Pp3c2_16540"/>
</dbReference>
<dbReference type="Gramene" id="Pp3c2_16540V3.7">
    <property type="protein sequence ID" value="Pp3c2_16540V3.7"/>
    <property type="gene ID" value="Pp3c2_16540"/>
</dbReference>
<evidence type="ECO:0000256" key="1">
    <source>
        <dbReference type="ARBA" id="ARBA00004286"/>
    </source>
</evidence>
<sequence length="970" mass="104125">MKEAKVELSVDLPVDPRIVSSSVSEGLSNNRVAGSLHARNSSAGLTSLKRTHQGLEEALVVKRVKLESGARSSQKSLSDDVRNLAGPLRDIADRLKQHSILGGNGDQYNDDQNMDVGTGDGGHVVVDKKANSSVEPMEVNPNQQLTSVIDAHIERTNQSSLLKDREMDNGSCQNMVADGLNEGSKQASALANISESIGTQTRTDLSDLLNDLSADDSEDFDEGENEAGSELWRESFGDALILNTIKNENEVKNTSADVEADVQGAHKASRKVEPPPDVVMLDSDSDDDDDLHIIDEPDKSIQWRSAVKSEPGSSCQLERGSQLGSAVKFEPGNSSQLERSSQLGSTVKFEPGNSSPLERSPQLGSPVKFETGNSSPLERSSQLGSTVKLEVRSTRQVPDRDAGDNVGERPVLSSITTSGGFQHTLPSAPQTLDDVSVRDIKSSVVPPPTGTPSPGYEHNLGVPSDQSVPPARRPISDSLHCDGFQTLGTQAILHAKQAGTMLQNTVQGGKPTLGIALQFPPTNNTPDLATAGNIQPSGMVRDSQVQADQAVPRVSSHVRDGASSGEQVRSSHGGGPPTSTAVVPYCSGSANRISLGPFSMHTAQMTSGDGCTNILQNINGINEKHNSRQSQACPPNSADLSIGANKVEPNLYHSGSLGPQNYPVHNQLALVKQNYDTTVSTPRFEVARALQQYHNYIIKAKQDRAEQLSRRESTTNESVKEGYSRGLECRPDIVAYNELKKNKEDVNPGVLVGDLPGVEVGDKFTYRHQMAVVGLHRLPNVGIDYGYTFPDNTITATAIVLMPKAGYVDDVDNGDTILYTGQGGRLKRNQGAPFVCDQKLTKGNLALATNHDRKLPVRVIRGHSDLTNKSTSLLGYTYDGLYVITQYEYSTGMNGFKVYKFTMQRLDGQPPIPPCLPGCTAHSWNDAKGALSAQPLQVVAPVPMDEVDVKQICAPGEHVHASSSQNAPQT</sequence>
<evidence type="ECO:0000256" key="2">
    <source>
        <dbReference type="ARBA" id="ARBA00023242"/>
    </source>
</evidence>
<reference evidence="7" key="3">
    <citation type="submission" date="2020-12" db="UniProtKB">
        <authorList>
            <consortium name="EnsemblPlants"/>
        </authorList>
    </citation>
    <scope>IDENTIFICATION</scope>
</reference>
<dbReference type="EnsemblPlants" id="Pp3c2_16540V3.6">
    <property type="protein sequence ID" value="Pp3c2_16540V3.6"/>
    <property type="gene ID" value="Pp3c2_16540"/>
</dbReference>
<comment type="subcellular location">
    <subcellularLocation>
        <location evidence="1">Chromosome</location>
    </subcellularLocation>
    <subcellularLocation>
        <location evidence="3">Nucleus</location>
    </subcellularLocation>
</comment>
<dbReference type="InterPro" id="IPR015947">
    <property type="entry name" value="PUA-like_sf"/>
</dbReference>
<reference evidence="6 8" key="2">
    <citation type="journal article" date="2018" name="Plant J.">
        <title>The Physcomitrella patens chromosome-scale assembly reveals moss genome structure and evolution.</title>
        <authorList>
            <person name="Lang D."/>
            <person name="Ullrich K.K."/>
            <person name="Murat F."/>
            <person name="Fuchs J."/>
            <person name="Jenkins J."/>
            <person name="Haas F.B."/>
            <person name="Piednoel M."/>
            <person name="Gundlach H."/>
            <person name="Van Bel M."/>
            <person name="Meyberg R."/>
            <person name="Vives C."/>
            <person name="Morata J."/>
            <person name="Symeonidi A."/>
            <person name="Hiss M."/>
            <person name="Muchero W."/>
            <person name="Kamisugi Y."/>
            <person name="Saleh O."/>
            <person name="Blanc G."/>
            <person name="Decker E.L."/>
            <person name="van Gessel N."/>
            <person name="Grimwood J."/>
            <person name="Hayes R.D."/>
            <person name="Graham S.W."/>
            <person name="Gunter L.E."/>
            <person name="McDaniel S.F."/>
            <person name="Hoernstein S.N.W."/>
            <person name="Larsson A."/>
            <person name="Li F.W."/>
            <person name="Perroud P.F."/>
            <person name="Phillips J."/>
            <person name="Ranjan P."/>
            <person name="Rokshar D.S."/>
            <person name="Rothfels C.J."/>
            <person name="Schneider L."/>
            <person name="Shu S."/>
            <person name="Stevenson D.W."/>
            <person name="Thummler F."/>
            <person name="Tillich M."/>
            <person name="Villarreal Aguilar J.C."/>
            <person name="Widiez T."/>
            <person name="Wong G.K."/>
            <person name="Wymore A."/>
            <person name="Zhang Y."/>
            <person name="Zimmer A.D."/>
            <person name="Quatrano R.S."/>
            <person name="Mayer K.F.X."/>
            <person name="Goodstein D."/>
            <person name="Casacuberta J.M."/>
            <person name="Vandepoele K."/>
            <person name="Reski R."/>
            <person name="Cuming A.C."/>
            <person name="Tuskan G.A."/>
            <person name="Maumus F."/>
            <person name="Salse J."/>
            <person name="Schmutz J."/>
            <person name="Rensing S.A."/>
        </authorList>
    </citation>
    <scope>NUCLEOTIDE SEQUENCE [LARGE SCALE GENOMIC DNA]</scope>
    <source>
        <strain evidence="7 8">cv. Gransden 2004</strain>
    </source>
</reference>
<evidence type="ECO:0000313" key="6">
    <source>
        <dbReference type="EMBL" id="PNR59986.1"/>
    </source>
</evidence>
<dbReference type="SMART" id="SM00466">
    <property type="entry name" value="SRA"/>
    <property type="match status" value="1"/>
</dbReference>